<dbReference type="RefSeq" id="WP_123223330.1">
    <property type="nucleotide sequence ID" value="NZ_RJSF01000040.1"/>
</dbReference>
<organism evidence="7 8">
    <name type="scientific">Nocardioides pocheonensis</name>
    <dbReference type="NCBI Taxonomy" id="661485"/>
    <lineage>
        <taxon>Bacteria</taxon>
        <taxon>Bacillati</taxon>
        <taxon>Actinomycetota</taxon>
        <taxon>Actinomycetes</taxon>
        <taxon>Propionibacteriales</taxon>
        <taxon>Nocardioidaceae</taxon>
        <taxon>Nocardioides</taxon>
    </lineage>
</organism>
<evidence type="ECO:0000256" key="4">
    <source>
        <dbReference type="ARBA" id="ARBA00022969"/>
    </source>
</evidence>
<proteinExistence type="inferred from homology"/>
<evidence type="ECO:0000313" key="7">
    <source>
        <dbReference type="EMBL" id="RNM13922.1"/>
    </source>
</evidence>
<dbReference type="InterPro" id="IPR038658">
    <property type="entry name" value="SsgB_sf"/>
</dbReference>
<evidence type="ECO:0000256" key="6">
    <source>
        <dbReference type="ARBA" id="ARBA00023306"/>
    </source>
</evidence>
<comment type="caution">
    <text evidence="7">The sequence shown here is derived from an EMBL/GenBank/DDBJ whole genome shotgun (WGS) entry which is preliminary data.</text>
</comment>
<gene>
    <name evidence="7" type="ORF">EFL26_13295</name>
</gene>
<evidence type="ECO:0000313" key="8">
    <source>
        <dbReference type="Proteomes" id="UP000279994"/>
    </source>
</evidence>
<evidence type="ECO:0000256" key="3">
    <source>
        <dbReference type="ARBA" id="ARBA00022618"/>
    </source>
</evidence>
<comment type="similarity">
    <text evidence="2">Belongs to the SsgA family.</text>
</comment>
<name>A0A3N0GP60_9ACTN</name>
<evidence type="ECO:0000256" key="2">
    <source>
        <dbReference type="ARBA" id="ARBA00009323"/>
    </source>
</evidence>
<evidence type="ECO:0000256" key="5">
    <source>
        <dbReference type="ARBA" id="ARBA00023210"/>
    </source>
</evidence>
<evidence type="ECO:0000256" key="1">
    <source>
        <dbReference type="ARBA" id="ARBA00004431"/>
    </source>
</evidence>
<protein>
    <submittedName>
        <fullName evidence="7">SsgA family sporulation/cell division regulator</fullName>
    </submittedName>
</protein>
<comment type="subcellular location">
    <subcellularLocation>
        <location evidence="1">Cell septum</location>
    </subcellularLocation>
</comment>
<dbReference type="EMBL" id="RJSF01000040">
    <property type="protein sequence ID" value="RNM13922.1"/>
    <property type="molecule type" value="Genomic_DNA"/>
</dbReference>
<keyword evidence="3 7" id="KW-0132">Cell division</keyword>
<dbReference type="Gene3D" id="2.30.31.20">
    <property type="entry name" value="Sporulation-specific cell division protein SsgB"/>
    <property type="match status" value="1"/>
</dbReference>
<dbReference type="GO" id="GO:0030435">
    <property type="term" value="P:sporulation resulting in formation of a cellular spore"/>
    <property type="evidence" value="ECO:0007669"/>
    <property type="project" value="UniProtKB-KW"/>
</dbReference>
<dbReference type="GO" id="GO:0000917">
    <property type="term" value="P:division septum assembly"/>
    <property type="evidence" value="ECO:0007669"/>
    <property type="project" value="UniProtKB-KW"/>
</dbReference>
<accession>A0A3N0GP60</accession>
<reference evidence="7 8" key="1">
    <citation type="submission" date="2018-11" db="EMBL/GenBank/DDBJ databases">
        <authorList>
            <person name="Li F."/>
        </authorList>
    </citation>
    <scope>NUCLEOTIDE SEQUENCE [LARGE SCALE GENOMIC DNA]</scope>
    <source>
        <strain evidence="7 8">Gsoil 818</strain>
    </source>
</reference>
<keyword evidence="6" id="KW-0131">Cell cycle</keyword>
<dbReference type="OrthoDB" id="3853096at2"/>
<dbReference type="AlphaFoldDB" id="A0A3N0GP60"/>
<sequence>MNGEHTTTMTAVQITGAETEVDLAFSAEFHYDPADPLAVSMVIESISGPVRWTFARDLILHGQFEPTGDGDVHVWPCLDTAGTAVVIVELDSPDGCTMLQFPSRAVHNFVSASLATVPEGTEHHDIDAWIGQLLTSADTATN</sequence>
<dbReference type="Proteomes" id="UP000279994">
    <property type="component" value="Unassembled WGS sequence"/>
</dbReference>
<keyword evidence="8" id="KW-1185">Reference proteome</keyword>
<dbReference type="InterPro" id="IPR006776">
    <property type="entry name" value="SsgB"/>
</dbReference>
<dbReference type="GO" id="GO:0030428">
    <property type="term" value="C:cell septum"/>
    <property type="evidence" value="ECO:0007669"/>
    <property type="project" value="UniProtKB-SubCell"/>
</dbReference>
<keyword evidence="4" id="KW-0749">Sporulation</keyword>
<keyword evidence="5" id="KW-0717">Septation</keyword>
<dbReference type="Pfam" id="PF04686">
    <property type="entry name" value="SsgA"/>
    <property type="match status" value="1"/>
</dbReference>